<dbReference type="SUPFAM" id="SSF51445">
    <property type="entry name" value="(Trans)glycosidases"/>
    <property type="match status" value="1"/>
</dbReference>
<dbReference type="Proteomes" id="UP001180020">
    <property type="component" value="Unassembled WGS sequence"/>
</dbReference>
<dbReference type="InterPro" id="IPR050314">
    <property type="entry name" value="Glycosyl_Hydrlase_18"/>
</dbReference>
<dbReference type="SMART" id="SM00636">
    <property type="entry name" value="Glyco_18"/>
    <property type="match status" value="1"/>
</dbReference>
<dbReference type="PANTHER" id="PTHR11177">
    <property type="entry name" value="CHITINASE"/>
    <property type="match status" value="1"/>
</dbReference>
<evidence type="ECO:0000256" key="4">
    <source>
        <dbReference type="ARBA" id="ARBA00023180"/>
    </source>
</evidence>
<dbReference type="Pfam" id="PF00704">
    <property type="entry name" value="Glyco_hydro_18"/>
    <property type="match status" value="1"/>
</dbReference>
<reference evidence="9" key="1">
    <citation type="journal article" date="2023" name="Nat. Commun.">
        <title>Diploid and tetraploid genomes of Acorus and the evolution of monocots.</title>
        <authorList>
            <person name="Ma L."/>
            <person name="Liu K.W."/>
            <person name="Li Z."/>
            <person name="Hsiao Y.Y."/>
            <person name="Qi Y."/>
            <person name="Fu T."/>
            <person name="Tang G.D."/>
            <person name="Zhang D."/>
            <person name="Sun W.H."/>
            <person name="Liu D.K."/>
            <person name="Li Y."/>
            <person name="Chen G.Z."/>
            <person name="Liu X.D."/>
            <person name="Liao X.Y."/>
            <person name="Jiang Y.T."/>
            <person name="Yu X."/>
            <person name="Hao Y."/>
            <person name="Huang J."/>
            <person name="Zhao X.W."/>
            <person name="Ke S."/>
            <person name="Chen Y.Y."/>
            <person name="Wu W.L."/>
            <person name="Hsu J.L."/>
            <person name="Lin Y.F."/>
            <person name="Huang M.D."/>
            <person name="Li C.Y."/>
            <person name="Huang L."/>
            <person name="Wang Z.W."/>
            <person name="Zhao X."/>
            <person name="Zhong W.Y."/>
            <person name="Peng D.H."/>
            <person name="Ahmad S."/>
            <person name="Lan S."/>
            <person name="Zhang J.S."/>
            <person name="Tsai W.C."/>
            <person name="Van de Peer Y."/>
            <person name="Liu Z.J."/>
        </authorList>
    </citation>
    <scope>NUCLEOTIDE SEQUENCE</scope>
    <source>
        <strain evidence="9">CP</strain>
    </source>
</reference>
<keyword evidence="10" id="KW-1185">Reference proteome</keyword>
<dbReference type="GO" id="GO:0006032">
    <property type="term" value="P:chitin catabolic process"/>
    <property type="evidence" value="ECO:0007669"/>
    <property type="project" value="TreeGrafter"/>
</dbReference>
<dbReference type="InterPro" id="IPR001579">
    <property type="entry name" value="Glyco_hydro_18_chit_AS"/>
</dbReference>
<sequence>MSPPSKALSLLITLATVTMSTSPRARAQSSVPNIVRGAYYPSWTYESVNPSQIDFSQSHFTHLFYAFVNPDPTTFNLVVTSDDKPIISDPVSAAHNQSPPVMVLLSIGGGGAGGVAAVFSNMSGAEDTRSRFIQSTIEVARDNDVDGLDLDWESPKDAEEMVNLGLLFEEWRAAIDSESAASGQSPLLLTAAVYFSNRFFVPGDVPSRSYPSSSIAKNLDWINAMCYDYHGSWDTSATGEHAALYDATSNISTSYGLTSWKSSGVPSQKVVMGLPAYGRSWELKDAAEHGIGAPAVGVGPGDDGAMTYTEIEGLEGWTEVYDSGTGSAYAYKGTEWVGYDDSRSVAQKVRYAEAEGLGGYFFWTIGQDLNWTLSRQGMALRVFTI</sequence>
<keyword evidence="3 6" id="KW-0378">Hydrolase</keyword>
<feature type="domain" description="GH18" evidence="8">
    <location>
        <begin position="34"/>
        <end position="384"/>
    </location>
</feature>
<dbReference type="Gene3D" id="3.20.20.80">
    <property type="entry name" value="Glycosidases"/>
    <property type="match status" value="1"/>
</dbReference>
<dbReference type="PROSITE" id="PS51910">
    <property type="entry name" value="GH18_2"/>
    <property type="match status" value="1"/>
</dbReference>
<dbReference type="GO" id="GO:0008061">
    <property type="term" value="F:chitin binding"/>
    <property type="evidence" value="ECO:0007669"/>
    <property type="project" value="InterPro"/>
</dbReference>
<dbReference type="PROSITE" id="PS01095">
    <property type="entry name" value="GH18_1"/>
    <property type="match status" value="1"/>
</dbReference>
<dbReference type="InterPro" id="IPR029070">
    <property type="entry name" value="Chitinase_insertion_sf"/>
</dbReference>
<dbReference type="InterPro" id="IPR017853">
    <property type="entry name" value="GH"/>
</dbReference>
<evidence type="ECO:0000256" key="6">
    <source>
        <dbReference type="RuleBase" id="RU000489"/>
    </source>
</evidence>
<comment type="caution">
    <text evidence="9">The sequence shown here is derived from an EMBL/GenBank/DDBJ whole genome shotgun (WGS) entry which is preliminary data.</text>
</comment>
<dbReference type="GO" id="GO:0005975">
    <property type="term" value="P:carbohydrate metabolic process"/>
    <property type="evidence" value="ECO:0007669"/>
    <property type="project" value="InterPro"/>
</dbReference>
<dbReference type="EMBL" id="JAUJYO010000019">
    <property type="protein sequence ID" value="KAK1287200.1"/>
    <property type="molecule type" value="Genomic_DNA"/>
</dbReference>
<gene>
    <name evidence="9" type="ORF">QJS10_CPB19g00666</name>
</gene>
<dbReference type="GO" id="GO:0004568">
    <property type="term" value="F:chitinase activity"/>
    <property type="evidence" value="ECO:0007669"/>
    <property type="project" value="TreeGrafter"/>
</dbReference>
<name>A0AAV9CDJ4_ACOCL</name>
<evidence type="ECO:0000313" key="10">
    <source>
        <dbReference type="Proteomes" id="UP001180020"/>
    </source>
</evidence>
<reference evidence="9" key="2">
    <citation type="submission" date="2023-06" db="EMBL/GenBank/DDBJ databases">
        <authorList>
            <person name="Ma L."/>
            <person name="Liu K.-W."/>
            <person name="Li Z."/>
            <person name="Hsiao Y.-Y."/>
            <person name="Qi Y."/>
            <person name="Fu T."/>
            <person name="Tang G."/>
            <person name="Zhang D."/>
            <person name="Sun W.-H."/>
            <person name="Liu D.-K."/>
            <person name="Li Y."/>
            <person name="Chen G.-Z."/>
            <person name="Liu X.-D."/>
            <person name="Liao X.-Y."/>
            <person name="Jiang Y.-T."/>
            <person name="Yu X."/>
            <person name="Hao Y."/>
            <person name="Huang J."/>
            <person name="Zhao X.-W."/>
            <person name="Ke S."/>
            <person name="Chen Y.-Y."/>
            <person name="Wu W.-L."/>
            <person name="Hsu J.-L."/>
            <person name="Lin Y.-F."/>
            <person name="Huang M.-D."/>
            <person name="Li C.-Y."/>
            <person name="Huang L."/>
            <person name="Wang Z.-W."/>
            <person name="Zhao X."/>
            <person name="Zhong W.-Y."/>
            <person name="Peng D.-H."/>
            <person name="Ahmad S."/>
            <person name="Lan S."/>
            <person name="Zhang J.-S."/>
            <person name="Tsai W.-C."/>
            <person name="Van De Peer Y."/>
            <person name="Liu Z.-J."/>
        </authorList>
    </citation>
    <scope>NUCLEOTIDE SEQUENCE</scope>
    <source>
        <strain evidence="9">CP</strain>
        <tissue evidence="9">Leaves</tissue>
    </source>
</reference>
<evidence type="ECO:0000256" key="3">
    <source>
        <dbReference type="ARBA" id="ARBA00022801"/>
    </source>
</evidence>
<dbReference type="SUPFAM" id="SSF54556">
    <property type="entry name" value="Chitinase insertion domain"/>
    <property type="match status" value="1"/>
</dbReference>
<dbReference type="InterPro" id="IPR001223">
    <property type="entry name" value="Glyco_hydro18_cat"/>
</dbReference>
<feature type="chain" id="PRO_5043485448" description="GH18 domain-containing protein" evidence="7">
    <location>
        <begin position="28"/>
        <end position="385"/>
    </location>
</feature>
<dbReference type="AlphaFoldDB" id="A0AAV9CDJ4"/>
<dbReference type="Gene3D" id="3.10.50.10">
    <property type="match status" value="1"/>
</dbReference>
<accession>A0AAV9CDJ4</accession>
<keyword evidence="2 7" id="KW-0732">Signal</keyword>
<dbReference type="CDD" id="cd02879">
    <property type="entry name" value="GH18_plant_chitinase_class_V"/>
    <property type="match status" value="1"/>
</dbReference>
<organism evidence="9 10">
    <name type="scientific">Acorus calamus</name>
    <name type="common">Sweet flag</name>
    <dbReference type="NCBI Taxonomy" id="4465"/>
    <lineage>
        <taxon>Eukaryota</taxon>
        <taxon>Viridiplantae</taxon>
        <taxon>Streptophyta</taxon>
        <taxon>Embryophyta</taxon>
        <taxon>Tracheophyta</taxon>
        <taxon>Spermatophyta</taxon>
        <taxon>Magnoliopsida</taxon>
        <taxon>Liliopsida</taxon>
        <taxon>Acoraceae</taxon>
        <taxon>Acorus</taxon>
    </lineage>
</organism>
<proteinExistence type="inferred from homology"/>
<keyword evidence="5 6" id="KW-0326">Glycosidase</keyword>
<protein>
    <recommendedName>
        <fullName evidence="8">GH18 domain-containing protein</fullName>
    </recommendedName>
</protein>
<evidence type="ECO:0000256" key="2">
    <source>
        <dbReference type="ARBA" id="ARBA00022729"/>
    </source>
</evidence>
<comment type="similarity">
    <text evidence="1">Belongs to the glycosyl hydrolase 18 family. Chitinase class V subfamily.</text>
</comment>
<evidence type="ECO:0000313" key="9">
    <source>
        <dbReference type="EMBL" id="KAK1287200.1"/>
    </source>
</evidence>
<feature type="signal peptide" evidence="7">
    <location>
        <begin position="1"/>
        <end position="27"/>
    </location>
</feature>
<keyword evidence="4" id="KW-0325">Glycoprotein</keyword>
<dbReference type="FunFam" id="3.10.50.10:FF:000003">
    <property type="entry name" value="Class V chitinase CHIT5b"/>
    <property type="match status" value="1"/>
</dbReference>
<dbReference type="InterPro" id="IPR011583">
    <property type="entry name" value="Chitinase_II/V-like_cat"/>
</dbReference>
<evidence type="ECO:0000256" key="1">
    <source>
        <dbReference type="ARBA" id="ARBA00008682"/>
    </source>
</evidence>
<evidence type="ECO:0000259" key="8">
    <source>
        <dbReference type="PROSITE" id="PS51910"/>
    </source>
</evidence>
<dbReference type="GO" id="GO:0005576">
    <property type="term" value="C:extracellular region"/>
    <property type="evidence" value="ECO:0007669"/>
    <property type="project" value="TreeGrafter"/>
</dbReference>
<evidence type="ECO:0000256" key="5">
    <source>
        <dbReference type="ARBA" id="ARBA00023295"/>
    </source>
</evidence>
<dbReference type="PANTHER" id="PTHR11177:SF317">
    <property type="entry name" value="CHITINASE 12-RELATED"/>
    <property type="match status" value="1"/>
</dbReference>
<evidence type="ECO:0000256" key="7">
    <source>
        <dbReference type="SAM" id="SignalP"/>
    </source>
</evidence>